<accession>A0A397JMC6</accession>
<name>A0A397JMC6_9GLOM</name>
<comment type="caution">
    <text evidence="1">The sequence shown here is derived from an EMBL/GenBank/DDBJ whole genome shotgun (WGS) entry which is preliminary data.</text>
</comment>
<sequence>MKIYWNWKLIGRIGIGSPIVLPTSREHHCFIVTQKSIISYRITDLYRNSFKKFIARDPIDTKLKI</sequence>
<dbReference type="EMBL" id="PQFF01000020">
    <property type="protein sequence ID" value="RHZ88492.1"/>
    <property type="molecule type" value="Genomic_DNA"/>
</dbReference>
<dbReference type="Proteomes" id="UP000266861">
    <property type="component" value="Unassembled WGS sequence"/>
</dbReference>
<gene>
    <name evidence="1" type="ORF">Glove_22g198</name>
</gene>
<reference evidence="1 2" key="1">
    <citation type="submission" date="2018-08" db="EMBL/GenBank/DDBJ databases">
        <title>Genome and evolution of the arbuscular mycorrhizal fungus Diversispora epigaea (formerly Glomus versiforme) and its bacterial endosymbionts.</title>
        <authorList>
            <person name="Sun X."/>
            <person name="Fei Z."/>
            <person name="Harrison M."/>
        </authorList>
    </citation>
    <scope>NUCLEOTIDE SEQUENCE [LARGE SCALE GENOMIC DNA]</scope>
    <source>
        <strain evidence="1 2">IT104</strain>
    </source>
</reference>
<evidence type="ECO:0000313" key="2">
    <source>
        <dbReference type="Proteomes" id="UP000266861"/>
    </source>
</evidence>
<organism evidence="1 2">
    <name type="scientific">Diversispora epigaea</name>
    <dbReference type="NCBI Taxonomy" id="1348612"/>
    <lineage>
        <taxon>Eukaryota</taxon>
        <taxon>Fungi</taxon>
        <taxon>Fungi incertae sedis</taxon>
        <taxon>Mucoromycota</taxon>
        <taxon>Glomeromycotina</taxon>
        <taxon>Glomeromycetes</taxon>
        <taxon>Diversisporales</taxon>
        <taxon>Diversisporaceae</taxon>
        <taxon>Diversispora</taxon>
    </lineage>
</organism>
<evidence type="ECO:0000313" key="1">
    <source>
        <dbReference type="EMBL" id="RHZ88492.1"/>
    </source>
</evidence>
<dbReference type="AlphaFoldDB" id="A0A397JMC6"/>
<protein>
    <submittedName>
        <fullName evidence="1">Uncharacterized protein</fullName>
    </submittedName>
</protein>
<proteinExistence type="predicted"/>
<keyword evidence="2" id="KW-1185">Reference proteome</keyword>